<dbReference type="OrthoDB" id="886570at2"/>
<keyword evidence="5 7" id="KW-1133">Transmembrane helix</keyword>
<comment type="similarity">
    <text evidence="2">Belongs to the DoxX family.</text>
</comment>
<keyword evidence="3" id="KW-1003">Cell membrane</keyword>
<dbReference type="Pfam" id="PF07681">
    <property type="entry name" value="DoxX"/>
    <property type="match status" value="1"/>
</dbReference>
<dbReference type="RefSeq" id="WP_122917859.1">
    <property type="nucleotide sequence ID" value="NZ_RHHQ01000008.1"/>
</dbReference>
<dbReference type="Proteomes" id="UP000271031">
    <property type="component" value="Unassembled WGS sequence"/>
</dbReference>
<organism evidence="8 9">
    <name type="scientific">Brevibacillus fluminis</name>
    <dbReference type="NCBI Taxonomy" id="511487"/>
    <lineage>
        <taxon>Bacteria</taxon>
        <taxon>Bacillati</taxon>
        <taxon>Bacillota</taxon>
        <taxon>Bacilli</taxon>
        <taxon>Bacillales</taxon>
        <taxon>Paenibacillaceae</taxon>
        <taxon>Brevibacillus</taxon>
    </lineage>
</organism>
<proteinExistence type="inferred from homology"/>
<evidence type="ECO:0000256" key="6">
    <source>
        <dbReference type="ARBA" id="ARBA00023136"/>
    </source>
</evidence>
<keyword evidence="9" id="KW-1185">Reference proteome</keyword>
<gene>
    <name evidence="8" type="ORF">EDM56_10470</name>
</gene>
<dbReference type="GO" id="GO:0005886">
    <property type="term" value="C:plasma membrane"/>
    <property type="evidence" value="ECO:0007669"/>
    <property type="project" value="UniProtKB-SubCell"/>
</dbReference>
<dbReference type="PANTHER" id="PTHR33452">
    <property type="entry name" value="OXIDOREDUCTASE CATD-RELATED"/>
    <property type="match status" value="1"/>
</dbReference>
<feature type="transmembrane region" description="Helical" evidence="7">
    <location>
        <begin position="105"/>
        <end position="123"/>
    </location>
</feature>
<comment type="subcellular location">
    <subcellularLocation>
        <location evidence="1">Cell membrane</location>
        <topology evidence="1">Multi-pass membrane protein</topology>
    </subcellularLocation>
</comment>
<evidence type="ECO:0000256" key="3">
    <source>
        <dbReference type="ARBA" id="ARBA00022475"/>
    </source>
</evidence>
<dbReference type="AlphaFoldDB" id="A0A3M8DNE8"/>
<evidence type="ECO:0000256" key="4">
    <source>
        <dbReference type="ARBA" id="ARBA00022692"/>
    </source>
</evidence>
<evidence type="ECO:0000256" key="7">
    <source>
        <dbReference type="SAM" id="Phobius"/>
    </source>
</evidence>
<sequence>MNKQQVANTVLHVVLGIIFFVHGLAKLQMGLDNVAGWFGSMGLPGFLGYAVAFIELLGGAALIIGLGVRYVSILLAIVMLGAIFKVKLANGLLGGDQGPGYELDLALLAAVVYFIIAGVKGPVDRMFGKKQS</sequence>
<evidence type="ECO:0000256" key="5">
    <source>
        <dbReference type="ARBA" id="ARBA00022989"/>
    </source>
</evidence>
<accession>A0A3M8DNE8</accession>
<keyword evidence="4 7" id="KW-0812">Transmembrane</keyword>
<feature type="transmembrane region" description="Helical" evidence="7">
    <location>
        <begin position="45"/>
        <end position="66"/>
    </location>
</feature>
<evidence type="ECO:0000313" key="9">
    <source>
        <dbReference type="Proteomes" id="UP000271031"/>
    </source>
</evidence>
<keyword evidence="6 7" id="KW-0472">Membrane</keyword>
<reference evidence="8 9" key="1">
    <citation type="submission" date="2018-10" db="EMBL/GenBank/DDBJ databases">
        <title>Phylogenomics of Brevibacillus.</title>
        <authorList>
            <person name="Dunlap C."/>
        </authorList>
    </citation>
    <scope>NUCLEOTIDE SEQUENCE [LARGE SCALE GENOMIC DNA]</scope>
    <source>
        <strain evidence="8 9">JCM 15716</strain>
    </source>
</reference>
<feature type="transmembrane region" description="Helical" evidence="7">
    <location>
        <begin position="73"/>
        <end position="93"/>
    </location>
</feature>
<comment type="caution">
    <text evidence="8">The sequence shown here is derived from an EMBL/GenBank/DDBJ whole genome shotgun (WGS) entry which is preliminary data.</text>
</comment>
<protein>
    <submittedName>
        <fullName evidence="8">DoxX family protein</fullName>
    </submittedName>
</protein>
<dbReference type="EMBL" id="RHHQ01000008">
    <property type="protein sequence ID" value="RNB89603.1"/>
    <property type="molecule type" value="Genomic_DNA"/>
</dbReference>
<name>A0A3M8DNE8_9BACL</name>
<dbReference type="InterPro" id="IPR032808">
    <property type="entry name" value="DoxX"/>
</dbReference>
<evidence type="ECO:0000313" key="8">
    <source>
        <dbReference type="EMBL" id="RNB89603.1"/>
    </source>
</evidence>
<dbReference type="InterPro" id="IPR051907">
    <property type="entry name" value="DoxX-like_oxidoreductase"/>
</dbReference>
<dbReference type="PANTHER" id="PTHR33452:SF1">
    <property type="entry name" value="INNER MEMBRANE PROTEIN YPHA-RELATED"/>
    <property type="match status" value="1"/>
</dbReference>
<evidence type="ECO:0000256" key="2">
    <source>
        <dbReference type="ARBA" id="ARBA00006679"/>
    </source>
</evidence>
<feature type="transmembrane region" description="Helical" evidence="7">
    <location>
        <begin position="7"/>
        <end position="25"/>
    </location>
</feature>
<evidence type="ECO:0000256" key="1">
    <source>
        <dbReference type="ARBA" id="ARBA00004651"/>
    </source>
</evidence>